<gene>
    <name evidence="2" type="ORF">IIF7_17517</name>
</gene>
<dbReference type="PANTHER" id="PTHR10900">
    <property type="entry name" value="PERIOSTIN-RELATED"/>
    <property type="match status" value="1"/>
</dbReference>
<dbReference type="EMBL" id="ARYN01000018">
    <property type="protein sequence ID" value="ORL44143.1"/>
    <property type="molecule type" value="Genomic_DNA"/>
</dbReference>
<dbReference type="Gene3D" id="2.30.180.10">
    <property type="entry name" value="FAS1 domain"/>
    <property type="match status" value="1"/>
</dbReference>
<dbReference type="RefSeq" id="WP_084842985.1">
    <property type="nucleotide sequence ID" value="NZ_ARYN01000018.1"/>
</dbReference>
<dbReference type="PANTHER" id="PTHR10900:SF77">
    <property type="entry name" value="FI19380P1"/>
    <property type="match status" value="1"/>
</dbReference>
<accession>A0A1Y1T0Y5</accession>
<organism evidence="2 3">
    <name type="scientific">Zunongwangia atlantica 22II14-10F7</name>
    <dbReference type="NCBI Taxonomy" id="1185767"/>
    <lineage>
        <taxon>Bacteria</taxon>
        <taxon>Pseudomonadati</taxon>
        <taxon>Bacteroidota</taxon>
        <taxon>Flavobacteriia</taxon>
        <taxon>Flavobacteriales</taxon>
        <taxon>Flavobacteriaceae</taxon>
        <taxon>Zunongwangia</taxon>
    </lineage>
</organism>
<dbReference type="SUPFAM" id="SSF82153">
    <property type="entry name" value="FAS1 domain"/>
    <property type="match status" value="1"/>
</dbReference>
<dbReference type="OrthoDB" id="831756at2"/>
<comment type="caution">
    <text evidence="2">The sequence shown here is derived from an EMBL/GenBank/DDBJ whole genome shotgun (WGS) entry which is preliminary data.</text>
</comment>
<dbReference type="SMART" id="SM00554">
    <property type="entry name" value="FAS1"/>
    <property type="match status" value="1"/>
</dbReference>
<dbReference type="AlphaFoldDB" id="A0A1Y1T0Y5"/>
<evidence type="ECO:0000259" key="1">
    <source>
        <dbReference type="PROSITE" id="PS50213"/>
    </source>
</evidence>
<dbReference type="Proteomes" id="UP000192746">
    <property type="component" value="Unassembled WGS sequence"/>
</dbReference>
<sequence>MINSNNYIKLIFIWFLVIIISGCSDPWNDRIDDSENNQIKQNLSEQLVSNPETSQFGQLLRETGYDSILNSSKTYTVWVPNNEAMNQVDENLLSDIEQSRLFIKNHIALSTFTSTSNLDTVTVHMLNDKYLQFINGNKIDESQLITSDHYASNGIFHIINQALVPKLNIWEYLMENISEYEVSNYLETLDDFNIYHRADSIAKANPEAQNIFADSLTNSYLFNVYNLNNEKNKYTFFLMEDDIFIEETNKLKPYLNKGQTDSTEVFAKYFNLRDLSFQQIFARENLPDTLTSQFGVKIPINKQQIIEEIPLSNGIIYRMSSLNIPLNSRLVTTIIQGEEPNSFSRNDREEFIFYREKSDPNGNIVNDIMVRNHGIARFSINYSARDMYSTTYQVYWRAVNDIQSNTFQQQLRIGGRRSSVEGEESNIIDPITTLPYTNVPPDVYEEVYVGEFTLEQAGNIDFISLIAANTGSNGNNTLTLDYLRLVPVIQ</sequence>
<evidence type="ECO:0000313" key="2">
    <source>
        <dbReference type="EMBL" id="ORL44143.1"/>
    </source>
</evidence>
<reference evidence="2 3" key="1">
    <citation type="submission" date="2013-04" db="EMBL/GenBank/DDBJ databases">
        <title>Zunongwangia sp. 22II14-10F7 Genome Sequencing.</title>
        <authorList>
            <person name="Lai Q."/>
            <person name="Shao Z."/>
        </authorList>
    </citation>
    <scope>NUCLEOTIDE SEQUENCE [LARGE SCALE GENOMIC DNA]</scope>
    <source>
        <strain evidence="2 3">22II14-10F7</strain>
    </source>
</reference>
<evidence type="ECO:0000313" key="3">
    <source>
        <dbReference type="Proteomes" id="UP000192746"/>
    </source>
</evidence>
<feature type="domain" description="FAS1" evidence="1">
    <location>
        <begin position="40"/>
        <end position="163"/>
    </location>
</feature>
<dbReference type="InterPro" id="IPR000782">
    <property type="entry name" value="FAS1_domain"/>
</dbReference>
<proteinExistence type="predicted"/>
<dbReference type="InterPro" id="IPR036378">
    <property type="entry name" value="FAS1_dom_sf"/>
</dbReference>
<keyword evidence="3" id="KW-1185">Reference proteome</keyword>
<dbReference type="Pfam" id="PF02469">
    <property type="entry name" value="Fasciclin"/>
    <property type="match status" value="1"/>
</dbReference>
<dbReference type="InterPro" id="IPR050904">
    <property type="entry name" value="Adhesion/Biosynth-related"/>
</dbReference>
<dbReference type="PROSITE" id="PS50213">
    <property type="entry name" value="FAS1"/>
    <property type="match status" value="1"/>
</dbReference>
<name>A0A1Y1T0Y5_9FLAO</name>
<protein>
    <submittedName>
        <fullName evidence="2">Beta-Ig-H3/fasciclin</fullName>
    </submittedName>
</protein>
<dbReference type="STRING" id="1185767.IIF7_17517"/>